<proteinExistence type="predicted"/>
<evidence type="ECO:0000313" key="2">
    <source>
        <dbReference type="EMBL" id="OGY23214.1"/>
    </source>
</evidence>
<name>A0A1G1W6J5_9BACT</name>
<comment type="caution">
    <text evidence="2">The sequence shown here is derived from an EMBL/GenBank/DDBJ whole genome shotgun (WGS) entry which is preliminary data.</text>
</comment>
<accession>A0A1G1W6J5</accession>
<dbReference type="Proteomes" id="UP000176631">
    <property type="component" value="Unassembled WGS sequence"/>
</dbReference>
<gene>
    <name evidence="2" type="ORF">A2172_02435</name>
</gene>
<dbReference type="AlphaFoldDB" id="A0A1G1W6J5"/>
<protein>
    <recommendedName>
        <fullName evidence="4">DUF5666 domain-containing protein</fullName>
    </recommendedName>
</protein>
<feature type="chain" id="PRO_5009581145" description="DUF5666 domain-containing protein" evidence="1">
    <location>
        <begin position="18"/>
        <end position="151"/>
    </location>
</feature>
<dbReference type="EMBL" id="MHCP01000028">
    <property type="protein sequence ID" value="OGY23214.1"/>
    <property type="molecule type" value="Genomic_DNA"/>
</dbReference>
<evidence type="ECO:0000256" key="1">
    <source>
        <dbReference type="SAM" id="SignalP"/>
    </source>
</evidence>
<organism evidence="2 3">
    <name type="scientific">Candidatus Woykebacteria bacterium RBG_13_40_15</name>
    <dbReference type="NCBI Taxonomy" id="1802593"/>
    <lineage>
        <taxon>Bacteria</taxon>
        <taxon>Candidatus Woykeibacteriota</taxon>
    </lineage>
</organism>
<dbReference type="STRING" id="1802593.A2172_02435"/>
<dbReference type="PROSITE" id="PS51257">
    <property type="entry name" value="PROKAR_LIPOPROTEIN"/>
    <property type="match status" value="1"/>
</dbReference>
<evidence type="ECO:0000313" key="3">
    <source>
        <dbReference type="Proteomes" id="UP000176631"/>
    </source>
</evidence>
<sequence length="151" mass="16399">MRRATFLIVVLTILVGAAVSCKGGAPSTYGTVENPYKGVLVSEFKNGDRVTVLGSTPSGAYSGTRPIYSTEVRNERTGNVFWLPEYAVEYTPVYDEIEDVAYGTTFWGPGDSGDLMVSQAACFVIVLRNGKVLTDLERASFRKVSPDLCPK</sequence>
<reference evidence="2 3" key="1">
    <citation type="journal article" date="2016" name="Nat. Commun.">
        <title>Thousands of microbial genomes shed light on interconnected biogeochemical processes in an aquifer system.</title>
        <authorList>
            <person name="Anantharaman K."/>
            <person name="Brown C.T."/>
            <person name="Hug L.A."/>
            <person name="Sharon I."/>
            <person name="Castelle C.J."/>
            <person name="Probst A.J."/>
            <person name="Thomas B.C."/>
            <person name="Singh A."/>
            <person name="Wilkins M.J."/>
            <person name="Karaoz U."/>
            <person name="Brodie E.L."/>
            <person name="Williams K.H."/>
            <person name="Hubbard S.S."/>
            <person name="Banfield J.F."/>
        </authorList>
    </citation>
    <scope>NUCLEOTIDE SEQUENCE [LARGE SCALE GENOMIC DNA]</scope>
</reference>
<keyword evidence="1" id="KW-0732">Signal</keyword>
<feature type="signal peptide" evidence="1">
    <location>
        <begin position="1"/>
        <end position="17"/>
    </location>
</feature>
<evidence type="ECO:0008006" key="4">
    <source>
        <dbReference type="Google" id="ProtNLM"/>
    </source>
</evidence>